<organism evidence="2 3">
    <name type="scientific">Tanacetum coccineum</name>
    <dbReference type="NCBI Taxonomy" id="301880"/>
    <lineage>
        <taxon>Eukaryota</taxon>
        <taxon>Viridiplantae</taxon>
        <taxon>Streptophyta</taxon>
        <taxon>Embryophyta</taxon>
        <taxon>Tracheophyta</taxon>
        <taxon>Spermatophyta</taxon>
        <taxon>Magnoliopsida</taxon>
        <taxon>eudicotyledons</taxon>
        <taxon>Gunneridae</taxon>
        <taxon>Pentapetalae</taxon>
        <taxon>asterids</taxon>
        <taxon>campanulids</taxon>
        <taxon>Asterales</taxon>
        <taxon>Asteraceae</taxon>
        <taxon>Asteroideae</taxon>
        <taxon>Anthemideae</taxon>
        <taxon>Anthemidinae</taxon>
        <taxon>Tanacetum</taxon>
    </lineage>
</organism>
<evidence type="ECO:0000313" key="2">
    <source>
        <dbReference type="EMBL" id="GJT26896.1"/>
    </source>
</evidence>
<evidence type="ECO:0000259" key="1">
    <source>
        <dbReference type="Pfam" id="PF07727"/>
    </source>
</evidence>
<dbReference type="Proteomes" id="UP001151760">
    <property type="component" value="Unassembled WGS sequence"/>
</dbReference>
<keyword evidence="3" id="KW-1185">Reference proteome</keyword>
<comment type="caution">
    <text evidence="2">The sequence shown here is derived from an EMBL/GenBank/DDBJ whole genome shotgun (WGS) entry which is preliminary data.</text>
</comment>
<dbReference type="EMBL" id="BQNB010014331">
    <property type="protein sequence ID" value="GJT26896.1"/>
    <property type="molecule type" value="Genomic_DNA"/>
</dbReference>
<evidence type="ECO:0000313" key="3">
    <source>
        <dbReference type="Proteomes" id="UP001151760"/>
    </source>
</evidence>
<protein>
    <submittedName>
        <fullName evidence="2">Zinc finger, CCHC-type containing protein</fullName>
    </submittedName>
</protein>
<proteinExistence type="predicted"/>
<dbReference type="InterPro" id="IPR013103">
    <property type="entry name" value="RVT_2"/>
</dbReference>
<sequence>MKVDGTIEKFKARLVIHGFRQKSGIDYFNTYAPMDVKTTFFNGELDEEVYMNQPWGFTMFGNENKVFKLVKSLYGLKQSPKQCHQKFDEMVLSSGYLLNLADNCVYSKFDESVSSQEKKRSEEPCKIDDEFMRVKVHRPKLGVLGRKAWNDDDGDMLMFISSLGSRYIAKKVKCW</sequence>
<reference evidence="2" key="1">
    <citation type="journal article" date="2022" name="Int. J. Mol. Sci.">
        <title>Draft Genome of Tanacetum Coccineum: Genomic Comparison of Closely Related Tanacetum-Family Plants.</title>
        <authorList>
            <person name="Yamashiro T."/>
            <person name="Shiraishi A."/>
            <person name="Nakayama K."/>
            <person name="Satake H."/>
        </authorList>
    </citation>
    <scope>NUCLEOTIDE SEQUENCE</scope>
</reference>
<dbReference type="Pfam" id="PF07727">
    <property type="entry name" value="RVT_2"/>
    <property type="match status" value="1"/>
</dbReference>
<feature type="domain" description="Reverse transcriptase Ty1/copia-type" evidence="1">
    <location>
        <begin position="34"/>
        <end position="110"/>
    </location>
</feature>
<name>A0ABQ5CM02_9ASTR</name>
<reference evidence="2" key="2">
    <citation type="submission" date="2022-01" db="EMBL/GenBank/DDBJ databases">
        <authorList>
            <person name="Yamashiro T."/>
            <person name="Shiraishi A."/>
            <person name="Satake H."/>
            <person name="Nakayama K."/>
        </authorList>
    </citation>
    <scope>NUCLEOTIDE SEQUENCE</scope>
</reference>
<accession>A0ABQ5CM02</accession>
<gene>
    <name evidence="2" type="ORF">Tco_0907171</name>
</gene>